<feature type="domain" description="Reticulon" evidence="8">
    <location>
        <begin position="102"/>
        <end position="152"/>
    </location>
</feature>
<feature type="domain" description="Reticulon" evidence="8">
    <location>
        <begin position="5"/>
        <end position="89"/>
    </location>
</feature>
<accession>A0AAN9V972</accession>
<evidence type="ECO:0000256" key="1">
    <source>
        <dbReference type="ARBA" id="ARBA00004477"/>
    </source>
</evidence>
<evidence type="ECO:0000256" key="4">
    <source>
        <dbReference type="ARBA" id="ARBA00022989"/>
    </source>
</evidence>
<comment type="caution">
    <text evidence="9">The sequence shown here is derived from an EMBL/GenBank/DDBJ whole genome shotgun (WGS) entry which is preliminary data.</text>
</comment>
<evidence type="ECO:0000256" key="3">
    <source>
        <dbReference type="ARBA" id="ARBA00022824"/>
    </source>
</evidence>
<evidence type="ECO:0000313" key="10">
    <source>
        <dbReference type="Proteomes" id="UP001320420"/>
    </source>
</evidence>
<evidence type="ECO:0000256" key="7">
    <source>
        <dbReference type="SAM" id="Phobius"/>
    </source>
</evidence>
<keyword evidence="2 7" id="KW-0812">Transmembrane</keyword>
<organism evidence="9 10">
    <name type="scientific">Diatrype stigma</name>
    <dbReference type="NCBI Taxonomy" id="117547"/>
    <lineage>
        <taxon>Eukaryota</taxon>
        <taxon>Fungi</taxon>
        <taxon>Dikarya</taxon>
        <taxon>Ascomycota</taxon>
        <taxon>Pezizomycotina</taxon>
        <taxon>Sordariomycetes</taxon>
        <taxon>Xylariomycetidae</taxon>
        <taxon>Xylariales</taxon>
        <taxon>Diatrypaceae</taxon>
        <taxon>Diatrype</taxon>
    </lineage>
</organism>
<keyword evidence="5 7" id="KW-0472">Membrane</keyword>
<sequence>MPYLDVIRYTLKLTWMVLGVTVLAEVTGKTLLNNGLTTQLRPRKYYTIPRETLDALIGDVHELVNFVVMELQRILFAENVPISAAVCVLRPFLLLTVYADKHFQAAVGSFISYYLVKIVPYWGLALIATTTVFFAPLIYVTNQELIDHYLKEAGDIVNSQSEQLRQVASKHTSQAAELSKQYVGDYTAKAQQLIRGRSASPEATKAAPKAAVHPTDFPAAPKKAFENKEDSSSEEESESESEAPAKEPLLA</sequence>
<dbReference type="InterPro" id="IPR003388">
    <property type="entry name" value="Reticulon"/>
</dbReference>
<evidence type="ECO:0000313" key="9">
    <source>
        <dbReference type="EMBL" id="KAK7756854.1"/>
    </source>
</evidence>
<evidence type="ECO:0000259" key="8">
    <source>
        <dbReference type="Pfam" id="PF02453"/>
    </source>
</evidence>
<evidence type="ECO:0000256" key="6">
    <source>
        <dbReference type="SAM" id="MobiDB-lite"/>
    </source>
</evidence>
<keyword evidence="10" id="KW-1185">Reference proteome</keyword>
<feature type="transmembrane region" description="Helical" evidence="7">
    <location>
        <begin position="79"/>
        <end position="99"/>
    </location>
</feature>
<gene>
    <name evidence="9" type="ORF">SLS62_001299</name>
</gene>
<dbReference type="Pfam" id="PF02453">
    <property type="entry name" value="Reticulon"/>
    <property type="match status" value="2"/>
</dbReference>
<proteinExistence type="predicted"/>
<evidence type="ECO:0000256" key="5">
    <source>
        <dbReference type="ARBA" id="ARBA00023136"/>
    </source>
</evidence>
<keyword evidence="4 7" id="KW-1133">Transmembrane helix</keyword>
<reference evidence="9 10" key="1">
    <citation type="submission" date="2024-02" db="EMBL/GenBank/DDBJ databases">
        <title>De novo assembly and annotation of 12 fungi associated with fruit tree decline syndrome in Ontario, Canada.</title>
        <authorList>
            <person name="Sulman M."/>
            <person name="Ellouze W."/>
            <person name="Ilyukhin E."/>
        </authorList>
    </citation>
    <scope>NUCLEOTIDE SEQUENCE [LARGE SCALE GENOMIC DNA]</scope>
    <source>
        <strain evidence="9 10">M11/M66-122</strain>
    </source>
</reference>
<feature type="transmembrane region" description="Helical" evidence="7">
    <location>
        <begin position="119"/>
        <end position="141"/>
    </location>
</feature>
<feature type="region of interest" description="Disordered" evidence="6">
    <location>
        <begin position="196"/>
        <end position="251"/>
    </location>
</feature>
<dbReference type="GO" id="GO:0005789">
    <property type="term" value="C:endoplasmic reticulum membrane"/>
    <property type="evidence" value="ECO:0007669"/>
    <property type="project" value="UniProtKB-SubCell"/>
</dbReference>
<protein>
    <recommendedName>
        <fullName evidence="8">Reticulon domain-containing protein</fullName>
    </recommendedName>
</protein>
<comment type="subcellular location">
    <subcellularLocation>
        <location evidence="1">Endoplasmic reticulum membrane</location>
        <topology evidence="1">Multi-pass membrane protein</topology>
    </subcellularLocation>
</comment>
<name>A0AAN9V972_9PEZI</name>
<evidence type="ECO:0000256" key="2">
    <source>
        <dbReference type="ARBA" id="ARBA00022692"/>
    </source>
</evidence>
<dbReference type="Proteomes" id="UP001320420">
    <property type="component" value="Unassembled WGS sequence"/>
</dbReference>
<feature type="compositionally biased region" description="Acidic residues" evidence="6">
    <location>
        <begin position="232"/>
        <end position="241"/>
    </location>
</feature>
<dbReference type="EMBL" id="JAKJXP020000005">
    <property type="protein sequence ID" value="KAK7756854.1"/>
    <property type="molecule type" value="Genomic_DNA"/>
</dbReference>
<dbReference type="AlphaFoldDB" id="A0AAN9V972"/>
<keyword evidence="3" id="KW-0256">Endoplasmic reticulum</keyword>